<comment type="caution">
    <text evidence="6">The sequence shown here is derived from an EMBL/GenBank/DDBJ whole genome shotgun (WGS) entry which is preliminary data.</text>
</comment>
<keyword evidence="7" id="KW-1185">Reference proteome</keyword>
<organism evidence="6 7">
    <name type="scientific">Oopsacas minuta</name>
    <dbReference type="NCBI Taxonomy" id="111878"/>
    <lineage>
        <taxon>Eukaryota</taxon>
        <taxon>Metazoa</taxon>
        <taxon>Porifera</taxon>
        <taxon>Hexactinellida</taxon>
        <taxon>Hexasterophora</taxon>
        <taxon>Lyssacinosida</taxon>
        <taxon>Leucopsacidae</taxon>
        <taxon>Oopsacas</taxon>
    </lineage>
</organism>
<dbReference type="NCBIfam" id="TIGR01460">
    <property type="entry name" value="HAD-SF-IIA"/>
    <property type="match status" value="1"/>
</dbReference>
<feature type="binding site" evidence="5">
    <location>
        <position position="240"/>
    </location>
    <ligand>
        <name>Mg(2+)</name>
        <dbReference type="ChEBI" id="CHEBI:18420"/>
    </ligand>
</feature>
<dbReference type="SUPFAM" id="SSF56784">
    <property type="entry name" value="HAD-like"/>
    <property type="match status" value="1"/>
</dbReference>
<dbReference type="PANTHER" id="PTHR19288">
    <property type="entry name" value="4-NITROPHENYLPHOSPHATASE-RELATED"/>
    <property type="match status" value="1"/>
</dbReference>
<dbReference type="GO" id="GO:0016791">
    <property type="term" value="F:phosphatase activity"/>
    <property type="evidence" value="ECO:0007669"/>
    <property type="project" value="InterPro"/>
</dbReference>
<proteinExistence type="inferred from homology"/>
<comment type="similarity">
    <text evidence="2">Belongs to the HAD-like hydrolase superfamily.</text>
</comment>
<feature type="active site" description="Nucleophile" evidence="3">
    <location>
        <position position="22"/>
    </location>
</feature>
<dbReference type="PANTHER" id="PTHR19288:SF93">
    <property type="entry name" value="FI11325P-RELATED"/>
    <property type="match status" value="1"/>
</dbReference>
<sequence length="296" mass="32924">MELLNGKDWELLISNIDNFLFDCDGVLWEGNTIIPGGVEAITYLKSRNKRIFFVTNNSTKSRVEYVKKFTTLGYPVEFEQIICTAFATGYYMKNVLNFEGKAYLMGRPGFKQELNELGINTSKVGPDLTSGELDAWSSIPLDPDITGVIVGFDEYFNYKKMTLAATYLSDPNCKFIATNEDNILPTGTKVILPGSGSLLEAVKFVSQREPVVIGKPHSPIFECLKSMANIDQDRTVMVGDRLGTDIAFGNRNGLKTVLTLSGVTSREQLDKELAKPASECKPKFYTNSLQTLTKEM</sequence>
<dbReference type="EMBL" id="JAKMXF010000144">
    <property type="protein sequence ID" value="KAI6656447.1"/>
    <property type="molecule type" value="Genomic_DNA"/>
</dbReference>
<evidence type="ECO:0000256" key="4">
    <source>
        <dbReference type="PIRSR" id="PIRSR000915-2"/>
    </source>
</evidence>
<name>A0AAV7K5F5_9METZ</name>
<dbReference type="PIRSF" id="PIRSF000915">
    <property type="entry name" value="PGP-type_phosphatase"/>
    <property type="match status" value="1"/>
</dbReference>
<reference evidence="6 7" key="1">
    <citation type="journal article" date="2023" name="BMC Biol.">
        <title>The compact genome of the sponge Oopsacas minuta (Hexactinellida) is lacking key metazoan core genes.</title>
        <authorList>
            <person name="Santini S."/>
            <person name="Schenkelaars Q."/>
            <person name="Jourda C."/>
            <person name="Duchesne M."/>
            <person name="Belahbib H."/>
            <person name="Rocher C."/>
            <person name="Selva M."/>
            <person name="Riesgo A."/>
            <person name="Vervoort M."/>
            <person name="Leys S.P."/>
            <person name="Kodjabachian L."/>
            <person name="Le Bivic A."/>
            <person name="Borchiellini C."/>
            <person name="Claverie J.M."/>
            <person name="Renard E."/>
        </authorList>
    </citation>
    <scope>NUCLEOTIDE SEQUENCE [LARGE SCALE GENOMIC DNA]</scope>
    <source>
        <strain evidence="6">SPO-2</strain>
    </source>
</reference>
<accession>A0AAV7K5F5</accession>
<gene>
    <name evidence="6" type="ORF">LOD99_1243</name>
</gene>
<dbReference type="InterPro" id="IPR006357">
    <property type="entry name" value="HAD-SF_hydro_IIA"/>
</dbReference>
<dbReference type="Pfam" id="PF13242">
    <property type="entry name" value="Hydrolase_like"/>
    <property type="match status" value="1"/>
</dbReference>
<dbReference type="InterPro" id="IPR036412">
    <property type="entry name" value="HAD-like_sf"/>
</dbReference>
<keyword evidence="5" id="KW-0460">Magnesium</keyword>
<evidence type="ECO:0000256" key="3">
    <source>
        <dbReference type="PIRSR" id="PIRSR000915-1"/>
    </source>
</evidence>
<dbReference type="GO" id="GO:0046872">
    <property type="term" value="F:metal ion binding"/>
    <property type="evidence" value="ECO:0007669"/>
    <property type="project" value="UniProtKB-KW"/>
</dbReference>
<protein>
    <submittedName>
        <fullName evidence="6">Phosphoglycolate phosphatase-like</fullName>
    </submittedName>
</protein>
<comment type="cofactor">
    <cofactor evidence="5">
        <name>Mg(2+)</name>
        <dbReference type="ChEBI" id="CHEBI:18420"/>
    </cofactor>
    <text evidence="5">Divalent metal ions. Mg(2+) is the most effective.</text>
</comment>
<dbReference type="Pfam" id="PF13344">
    <property type="entry name" value="Hydrolase_6"/>
    <property type="match status" value="1"/>
</dbReference>
<dbReference type="InterPro" id="IPR006349">
    <property type="entry name" value="PGP_euk"/>
</dbReference>
<dbReference type="NCBIfam" id="TIGR01452">
    <property type="entry name" value="PGP_euk"/>
    <property type="match status" value="1"/>
</dbReference>
<keyword evidence="1 2" id="KW-0378">Hydrolase</keyword>
<feature type="binding site" evidence="4">
    <location>
        <position position="215"/>
    </location>
    <ligand>
        <name>substrate</name>
    </ligand>
</feature>
<evidence type="ECO:0000256" key="1">
    <source>
        <dbReference type="ARBA" id="ARBA00022801"/>
    </source>
</evidence>
<feature type="active site" description="Proton donor" evidence="3">
    <location>
        <position position="24"/>
    </location>
</feature>
<feature type="binding site" evidence="5">
    <location>
        <position position="24"/>
    </location>
    <ligand>
        <name>Mg(2+)</name>
        <dbReference type="ChEBI" id="CHEBI:18420"/>
    </ligand>
</feature>
<dbReference type="InterPro" id="IPR023214">
    <property type="entry name" value="HAD_sf"/>
</dbReference>
<feature type="binding site" evidence="5">
    <location>
        <position position="22"/>
    </location>
    <ligand>
        <name>Mg(2+)</name>
        <dbReference type="ChEBI" id="CHEBI:18420"/>
    </ligand>
</feature>
<keyword evidence="5" id="KW-0479">Metal-binding</keyword>
<dbReference type="Gene3D" id="3.40.50.1000">
    <property type="entry name" value="HAD superfamily/HAD-like"/>
    <property type="match status" value="2"/>
</dbReference>
<evidence type="ECO:0000313" key="6">
    <source>
        <dbReference type="EMBL" id="KAI6656447.1"/>
    </source>
</evidence>
<dbReference type="AlphaFoldDB" id="A0AAV7K5F5"/>
<dbReference type="GO" id="GO:0005737">
    <property type="term" value="C:cytoplasm"/>
    <property type="evidence" value="ECO:0007669"/>
    <property type="project" value="TreeGrafter"/>
</dbReference>
<evidence type="ECO:0000256" key="5">
    <source>
        <dbReference type="PIRSR" id="PIRSR000915-3"/>
    </source>
</evidence>
<evidence type="ECO:0000256" key="2">
    <source>
        <dbReference type="PIRNR" id="PIRNR000915"/>
    </source>
</evidence>
<evidence type="ECO:0000313" key="7">
    <source>
        <dbReference type="Proteomes" id="UP001165289"/>
    </source>
</evidence>
<dbReference type="Proteomes" id="UP001165289">
    <property type="component" value="Unassembled WGS sequence"/>
</dbReference>